<feature type="region of interest" description="Disordered" evidence="1">
    <location>
        <begin position="61"/>
        <end position="85"/>
    </location>
</feature>
<dbReference type="Proteomes" id="UP000194139">
    <property type="component" value="Chromosome"/>
</dbReference>
<keyword evidence="3" id="KW-1185">Reference proteome</keyword>
<evidence type="ECO:0000256" key="1">
    <source>
        <dbReference type="SAM" id="MobiDB-lite"/>
    </source>
</evidence>
<organism evidence="2 3">
    <name type="scientific">Bordetella genomosp. 9</name>
    <dbReference type="NCBI Taxonomy" id="1416803"/>
    <lineage>
        <taxon>Bacteria</taxon>
        <taxon>Pseudomonadati</taxon>
        <taxon>Pseudomonadota</taxon>
        <taxon>Betaproteobacteria</taxon>
        <taxon>Burkholderiales</taxon>
        <taxon>Alcaligenaceae</taxon>
        <taxon>Bordetella</taxon>
    </lineage>
</organism>
<protein>
    <submittedName>
        <fullName evidence="2">Uncharacterized protein</fullName>
    </submittedName>
</protein>
<feature type="compositionally biased region" description="Polar residues" evidence="1">
    <location>
        <begin position="1"/>
        <end position="27"/>
    </location>
</feature>
<sequence length="85" mass="8855">MTLSACRNDCSRSAASPNVSADYSQNGARGDMKASKDGRYADMAALLDAAAKDPTPIFDNANFGPLSPEERAASDRSLLTSGLKA</sequence>
<evidence type="ECO:0000313" key="2">
    <source>
        <dbReference type="EMBL" id="ARP86020.1"/>
    </source>
</evidence>
<feature type="region of interest" description="Disordered" evidence="1">
    <location>
        <begin position="1"/>
        <end position="34"/>
    </location>
</feature>
<evidence type="ECO:0000313" key="3">
    <source>
        <dbReference type="Proteomes" id="UP000194139"/>
    </source>
</evidence>
<reference evidence="2 3" key="1">
    <citation type="submission" date="2017-05" db="EMBL/GenBank/DDBJ databases">
        <title>Complete and WGS of Bordetella genogroups.</title>
        <authorList>
            <person name="Spilker T."/>
            <person name="LiPuma J."/>
        </authorList>
    </citation>
    <scope>NUCLEOTIDE SEQUENCE [LARGE SCALE GENOMIC DNA]</scope>
    <source>
        <strain evidence="2 3">AU17164</strain>
    </source>
</reference>
<name>A0A1W6YY43_9BORD</name>
<gene>
    <name evidence="2" type="ORF">CAL13_07250</name>
</gene>
<dbReference type="AlphaFoldDB" id="A0A1W6YY43"/>
<accession>A0A1W6YY43</accession>
<dbReference type="EMBL" id="CP021109">
    <property type="protein sequence ID" value="ARP86020.1"/>
    <property type="molecule type" value="Genomic_DNA"/>
</dbReference>
<proteinExistence type="predicted"/>